<dbReference type="STRING" id="644282.Deba_0683"/>
<proteinExistence type="predicted"/>
<name>E1QER9_DESB2</name>
<dbReference type="EMBL" id="CP002085">
    <property type="protein sequence ID" value="ADK84055.1"/>
    <property type="molecule type" value="Genomic_DNA"/>
</dbReference>
<dbReference type="KEGG" id="dbr:Deba_0683"/>
<evidence type="ECO:0008006" key="4">
    <source>
        <dbReference type="Google" id="ProtNLM"/>
    </source>
</evidence>
<dbReference type="eggNOG" id="ENOG502ZUJW">
    <property type="taxonomic scope" value="Bacteria"/>
</dbReference>
<organism evidence="2 3">
    <name type="scientific">Desulfarculus baarsii (strain ATCC 33931 / DSM 2075 / LMG 7858 / VKM B-1802 / 2st14)</name>
    <dbReference type="NCBI Taxonomy" id="644282"/>
    <lineage>
        <taxon>Bacteria</taxon>
        <taxon>Pseudomonadati</taxon>
        <taxon>Thermodesulfobacteriota</taxon>
        <taxon>Desulfarculia</taxon>
        <taxon>Desulfarculales</taxon>
        <taxon>Desulfarculaceae</taxon>
        <taxon>Desulfarculus</taxon>
    </lineage>
</organism>
<feature type="chain" id="PRO_5003150047" description="Cache domain-containing protein" evidence="1">
    <location>
        <begin position="26"/>
        <end position="188"/>
    </location>
</feature>
<accession>E1QER9</accession>
<evidence type="ECO:0000313" key="2">
    <source>
        <dbReference type="EMBL" id="ADK84055.1"/>
    </source>
</evidence>
<sequence>MKTKMLLYFRLLVMIALTLATPACQLEEPLSPEAQRFKDAVRGQLAMLEPGVVKGLAADDEAAVDEALMAYFGQTPWLEEPCSYSVHVVNGQHLYVAGRWHAPGSQSAASVKKEWVRYSNFKDIFDELEGGRVKPVRLYDQDGPFVVICAPLRRDDKFIGAIGLILPDDCLPGRFDLTPDQVLAIDYN</sequence>
<reference evidence="2 3" key="1">
    <citation type="journal article" date="2010" name="Stand. Genomic Sci.">
        <title>Complete genome sequence of Desulfarculus baarsii type strain (2st14).</title>
        <authorList>
            <person name="Sun H."/>
            <person name="Spring S."/>
            <person name="Lapidus A."/>
            <person name="Davenport K."/>
            <person name="Del Rio T.G."/>
            <person name="Tice H."/>
            <person name="Nolan M."/>
            <person name="Copeland A."/>
            <person name="Cheng J.F."/>
            <person name="Lucas S."/>
            <person name="Tapia R."/>
            <person name="Goodwin L."/>
            <person name="Pitluck S."/>
            <person name="Ivanova N."/>
            <person name="Pagani I."/>
            <person name="Mavromatis K."/>
            <person name="Ovchinnikova G."/>
            <person name="Pati A."/>
            <person name="Chen A."/>
            <person name="Palaniappan K."/>
            <person name="Hauser L."/>
            <person name="Chang Y.J."/>
            <person name="Jeffries C.D."/>
            <person name="Detter J.C."/>
            <person name="Han C."/>
            <person name="Rohde M."/>
            <person name="Brambilla E."/>
            <person name="Goker M."/>
            <person name="Woyke T."/>
            <person name="Bristow J."/>
            <person name="Eisen J.A."/>
            <person name="Markowitz V."/>
            <person name="Hugenholtz P."/>
            <person name="Kyrpides N.C."/>
            <person name="Klenk H.P."/>
            <person name="Land M."/>
        </authorList>
    </citation>
    <scope>NUCLEOTIDE SEQUENCE [LARGE SCALE GENOMIC DNA]</scope>
    <source>
        <strain evidence="3">ATCC 33931 / DSM 2075 / LMG 7858 / VKM B-1802 / 2st14</strain>
    </source>
</reference>
<evidence type="ECO:0000256" key="1">
    <source>
        <dbReference type="SAM" id="SignalP"/>
    </source>
</evidence>
<dbReference type="RefSeq" id="WP_013257510.1">
    <property type="nucleotide sequence ID" value="NC_014365.1"/>
</dbReference>
<dbReference type="HOGENOM" id="CLU_1438947_0_0_7"/>
<dbReference type="AlphaFoldDB" id="E1QER9"/>
<dbReference type="Proteomes" id="UP000009047">
    <property type="component" value="Chromosome"/>
</dbReference>
<keyword evidence="1" id="KW-0732">Signal</keyword>
<keyword evidence="3" id="KW-1185">Reference proteome</keyword>
<feature type="signal peptide" evidence="1">
    <location>
        <begin position="1"/>
        <end position="25"/>
    </location>
</feature>
<protein>
    <recommendedName>
        <fullName evidence="4">Cache domain-containing protein</fullName>
    </recommendedName>
</protein>
<evidence type="ECO:0000313" key="3">
    <source>
        <dbReference type="Proteomes" id="UP000009047"/>
    </source>
</evidence>
<gene>
    <name evidence="2" type="ordered locus">Deba_0683</name>
</gene>